<keyword evidence="7" id="KW-0732">Signal</keyword>
<dbReference type="CDD" id="cd16922">
    <property type="entry name" value="HATPase_EvgS-ArcB-TorS-like"/>
    <property type="match status" value="1"/>
</dbReference>
<dbReference type="CDD" id="cd00082">
    <property type="entry name" value="HisKA"/>
    <property type="match status" value="1"/>
</dbReference>
<dbReference type="PROSITE" id="PS50110">
    <property type="entry name" value="RESPONSE_REGULATORY"/>
    <property type="match status" value="1"/>
</dbReference>
<proteinExistence type="predicted"/>
<keyword evidence="10" id="KW-0067">ATP-binding</keyword>
<evidence type="ECO:0000313" key="10">
    <source>
        <dbReference type="EMBL" id="MEJ2902328.1"/>
    </source>
</evidence>
<evidence type="ECO:0000256" key="4">
    <source>
        <dbReference type="ARBA" id="ARBA00023012"/>
    </source>
</evidence>
<dbReference type="Proteomes" id="UP001378956">
    <property type="component" value="Unassembled WGS sequence"/>
</dbReference>
<dbReference type="InterPro" id="IPR036097">
    <property type="entry name" value="HisK_dim/P_sf"/>
</dbReference>
<feature type="transmembrane region" description="Helical" evidence="6">
    <location>
        <begin position="253"/>
        <end position="274"/>
    </location>
</feature>
<dbReference type="InterPro" id="IPR011623">
    <property type="entry name" value="7TMR_DISM_rcpt_extracell_dom1"/>
</dbReference>
<dbReference type="SMART" id="SM00387">
    <property type="entry name" value="HATPase_c"/>
    <property type="match status" value="1"/>
</dbReference>
<evidence type="ECO:0000256" key="5">
    <source>
        <dbReference type="PROSITE-ProRule" id="PRU00169"/>
    </source>
</evidence>
<dbReference type="InterPro" id="IPR008979">
    <property type="entry name" value="Galactose-bd-like_sf"/>
</dbReference>
<dbReference type="Pfam" id="PF07695">
    <property type="entry name" value="7TMR-DISM_7TM"/>
    <property type="match status" value="1"/>
</dbReference>
<keyword evidence="3 5" id="KW-0597">Phosphoprotein</keyword>
<evidence type="ECO:0000313" key="11">
    <source>
        <dbReference type="Proteomes" id="UP001378956"/>
    </source>
</evidence>
<feature type="transmembrane region" description="Helical" evidence="6">
    <location>
        <begin position="286"/>
        <end position="306"/>
    </location>
</feature>
<evidence type="ECO:0000259" key="9">
    <source>
        <dbReference type="PROSITE" id="PS50110"/>
    </source>
</evidence>
<dbReference type="SUPFAM" id="SSF49785">
    <property type="entry name" value="Galactose-binding domain-like"/>
    <property type="match status" value="1"/>
</dbReference>
<dbReference type="InterPro" id="IPR003661">
    <property type="entry name" value="HisK_dim/P_dom"/>
</dbReference>
<evidence type="ECO:0000256" key="7">
    <source>
        <dbReference type="SAM" id="SignalP"/>
    </source>
</evidence>
<keyword evidence="6" id="KW-1133">Transmembrane helix</keyword>
<dbReference type="SUPFAM" id="SSF55874">
    <property type="entry name" value="ATPase domain of HSP90 chaperone/DNA topoisomerase II/histidine kinase"/>
    <property type="match status" value="1"/>
</dbReference>
<dbReference type="SUPFAM" id="SSF52172">
    <property type="entry name" value="CheY-like"/>
    <property type="match status" value="1"/>
</dbReference>
<organism evidence="10 11">
    <name type="scientific">Pedobacter panaciterrae</name>
    <dbReference type="NCBI Taxonomy" id="363849"/>
    <lineage>
        <taxon>Bacteria</taxon>
        <taxon>Pseudomonadati</taxon>
        <taxon>Bacteroidota</taxon>
        <taxon>Sphingobacteriia</taxon>
        <taxon>Sphingobacteriales</taxon>
        <taxon>Sphingobacteriaceae</taxon>
        <taxon>Pedobacter</taxon>
    </lineage>
</organism>
<dbReference type="EMBL" id="JBBEUB010000002">
    <property type="protein sequence ID" value="MEJ2902328.1"/>
    <property type="molecule type" value="Genomic_DNA"/>
</dbReference>
<dbReference type="RefSeq" id="WP_288881629.1">
    <property type="nucleotide sequence ID" value="NZ_CBFGNQ010000002.1"/>
</dbReference>
<feature type="domain" description="Histidine kinase" evidence="8">
    <location>
        <begin position="414"/>
        <end position="635"/>
    </location>
</feature>
<keyword evidence="4" id="KW-0902">Two-component regulatory system</keyword>
<name>A0ABU8NM86_9SPHI</name>
<dbReference type="EC" id="2.7.13.3" evidence="2"/>
<dbReference type="PRINTS" id="PR00344">
    <property type="entry name" value="BCTRLSENSOR"/>
</dbReference>
<reference evidence="10 11" key="1">
    <citation type="submission" date="2024-03" db="EMBL/GenBank/DDBJ databases">
        <title>Sequence of Lycoming College Course Isolates.</title>
        <authorList>
            <person name="Plotts O."/>
            <person name="Newman J."/>
        </authorList>
    </citation>
    <scope>NUCLEOTIDE SEQUENCE [LARGE SCALE GENOMIC DNA]</scope>
    <source>
        <strain evidence="10 11">CJB-3</strain>
    </source>
</reference>
<keyword evidence="11" id="KW-1185">Reference proteome</keyword>
<feature type="transmembrane region" description="Helical" evidence="6">
    <location>
        <begin position="188"/>
        <end position="210"/>
    </location>
</feature>
<dbReference type="CDD" id="cd17546">
    <property type="entry name" value="REC_hyHK_CKI1_RcsC-like"/>
    <property type="match status" value="1"/>
</dbReference>
<comment type="catalytic activity">
    <reaction evidence="1">
        <text>ATP + protein L-histidine = ADP + protein N-phospho-L-histidine.</text>
        <dbReference type="EC" id="2.7.13.3"/>
    </reaction>
</comment>
<feature type="transmembrane region" description="Helical" evidence="6">
    <location>
        <begin position="341"/>
        <end position="361"/>
    </location>
</feature>
<dbReference type="Gene3D" id="1.10.287.130">
    <property type="match status" value="1"/>
</dbReference>
<dbReference type="InterPro" id="IPR036890">
    <property type="entry name" value="HATPase_C_sf"/>
</dbReference>
<keyword evidence="6" id="KW-0472">Membrane</keyword>
<feature type="transmembrane region" description="Helical" evidence="6">
    <location>
        <begin position="217"/>
        <end position="233"/>
    </location>
</feature>
<dbReference type="InterPro" id="IPR011006">
    <property type="entry name" value="CheY-like_superfamily"/>
</dbReference>
<comment type="caution">
    <text evidence="10">The sequence shown here is derived from an EMBL/GenBank/DDBJ whole genome shotgun (WGS) entry which is preliminary data.</text>
</comment>
<feature type="domain" description="Response regulatory" evidence="9">
    <location>
        <begin position="660"/>
        <end position="774"/>
    </location>
</feature>
<dbReference type="GO" id="GO:0005524">
    <property type="term" value="F:ATP binding"/>
    <property type="evidence" value="ECO:0007669"/>
    <property type="project" value="UniProtKB-KW"/>
</dbReference>
<dbReference type="Gene3D" id="3.40.50.2300">
    <property type="match status" value="1"/>
</dbReference>
<dbReference type="Pfam" id="PF00072">
    <property type="entry name" value="Response_reg"/>
    <property type="match status" value="1"/>
</dbReference>
<dbReference type="Pfam" id="PF02518">
    <property type="entry name" value="HATPase_c"/>
    <property type="match status" value="1"/>
</dbReference>
<keyword evidence="10" id="KW-0547">Nucleotide-binding</keyword>
<evidence type="ECO:0000256" key="3">
    <source>
        <dbReference type="ARBA" id="ARBA00022553"/>
    </source>
</evidence>
<dbReference type="InterPro" id="IPR005467">
    <property type="entry name" value="His_kinase_dom"/>
</dbReference>
<dbReference type="Pfam" id="PF00512">
    <property type="entry name" value="HisKA"/>
    <property type="match status" value="1"/>
</dbReference>
<keyword evidence="6" id="KW-0812">Transmembrane</keyword>
<evidence type="ECO:0000259" key="8">
    <source>
        <dbReference type="PROSITE" id="PS50109"/>
    </source>
</evidence>
<accession>A0ABU8NM86</accession>
<dbReference type="SUPFAM" id="SSF47384">
    <property type="entry name" value="Homodimeric domain of signal transducing histidine kinase"/>
    <property type="match status" value="1"/>
</dbReference>
<dbReference type="PROSITE" id="PS50109">
    <property type="entry name" value="HIS_KIN"/>
    <property type="match status" value="1"/>
</dbReference>
<feature type="transmembrane region" description="Helical" evidence="6">
    <location>
        <begin position="312"/>
        <end position="329"/>
    </location>
</feature>
<dbReference type="InterPro" id="IPR003594">
    <property type="entry name" value="HATPase_dom"/>
</dbReference>
<feature type="chain" id="PRO_5046591700" description="histidine kinase" evidence="7">
    <location>
        <begin position="22"/>
        <end position="779"/>
    </location>
</feature>
<dbReference type="SMART" id="SM00388">
    <property type="entry name" value="HisKA"/>
    <property type="match status" value="1"/>
</dbReference>
<dbReference type="PANTHER" id="PTHR45339">
    <property type="entry name" value="HYBRID SIGNAL TRANSDUCTION HISTIDINE KINASE J"/>
    <property type="match status" value="1"/>
</dbReference>
<dbReference type="PROSITE" id="PS51257">
    <property type="entry name" value="PROKAR_LIPOPROTEIN"/>
    <property type="match status" value="1"/>
</dbReference>
<evidence type="ECO:0000256" key="2">
    <source>
        <dbReference type="ARBA" id="ARBA00012438"/>
    </source>
</evidence>
<dbReference type="SMART" id="SM00448">
    <property type="entry name" value="REC"/>
    <property type="match status" value="1"/>
</dbReference>
<dbReference type="InterPro" id="IPR004358">
    <property type="entry name" value="Sig_transdc_His_kin-like_C"/>
</dbReference>
<evidence type="ECO:0000256" key="1">
    <source>
        <dbReference type="ARBA" id="ARBA00000085"/>
    </source>
</evidence>
<evidence type="ECO:0000256" key="6">
    <source>
        <dbReference type="SAM" id="Phobius"/>
    </source>
</evidence>
<dbReference type="InterPro" id="IPR001789">
    <property type="entry name" value="Sig_transdc_resp-reg_receiver"/>
</dbReference>
<feature type="signal peptide" evidence="7">
    <location>
        <begin position="1"/>
        <end position="21"/>
    </location>
</feature>
<sequence>MWVRKPYLLFLVILLISCQKAAGAGVPQFVNSKAVIDLRTQSFHKIVELGKQWEFYWNQLLEPQNVSAKGGKLVNFPYVWKGFGYATYKATLLLPHNKSTLLLAIPETYSAYRLYINGKLEAANGKVGTNKESSMPYWENRTVAIPANIDTLNLLLQISNFDHSKGGIKKPLQIGNRDQLILKERQSASINLILTGCLIMGGLFFMGLYLQGKNDKAILFFAIFSIVYCYRTIGTDTYVLHNIIPNLSWHLTIRLEYLSLFIGIGLFALYTLYLFPKDINMPIPKIICGICGLFSLAVICLPAVYFTQLINPFLAVMLFCLLYVPYIYIKAYRRNRTGALYTLLSSFALIPAFAISLLHYWLLIPPYQLASFLCYITFFFLQSLALSHRVSFALKQAKAQAEEGLSAKSEFLSNMSHEIRTPLNAVIGMSHLLLKSNPREDQVEQLDVLRFSANNLLAIVNDILDYNKIESGKISIERVEMDIASIVGYIVKGLEMAAQDKSIALNLSIDKEMQSKVMGDPTRTTQVITNLVHNAIKFTDKGSVNVTITVESQNKTSITIAVEVKDTGIGISKEKLAIIFERFMQVNASGFKGPSGTGLGLAISKKILELQDSTLNVKSVEGKGSTFYFEQTFEKAGKRNGINYNSEAIKEKSKPFEGIHILLVEDNPMNVLVAQRYLEGWGASIDVALNGFEALHKFDGAKHQLVLMDLQMPILDGYEAAKKMRKSGVKIPIIALTANLAAEIQDQIKEAGIDDYIIKPFLPEELFNKVSYYTLEVED</sequence>
<dbReference type="PANTHER" id="PTHR45339:SF1">
    <property type="entry name" value="HYBRID SIGNAL TRANSDUCTION HISTIDINE KINASE J"/>
    <property type="match status" value="1"/>
</dbReference>
<feature type="modified residue" description="4-aspartylphosphate" evidence="5">
    <location>
        <position position="709"/>
    </location>
</feature>
<gene>
    <name evidence="10" type="ORF">WAE58_07820</name>
</gene>
<protein>
    <recommendedName>
        <fullName evidence="2">histidine kinase</fullName>
        <ecNumber evidence="2">2.7.13.3</ecNumber>
    </recommendedName>
</protein>
<dbReference type="Gene3D" id="3.30.565.10">
    <property type="entry name" value="Histidine kinase-like ATPase, C-terminal domain"/>
    <property type="match status" value="1"/>
</dbReference>